<dbReference type="InterPro" id="IPR044730">
    <property type="entry name" value="RNase_H-like_dom_plant"/>
</dbReference>
<dbReference type="Proteomes" id="UP000324705">
    <property type="component" value="Chromosome 4A"/>
</dbReference>
<reference evidence="2 3" key="1">
    <citation type="submission" date="2017-09" db="EMBL/GenBank/DDBJ databases">
        <authorList>
            <consortium name="International Durum Wheat Genome Sequencing Consortium (IDWGSC)"/>
            <person name="Milanesi L."/>
        </authorList>
    </citation>
    <scope>NUCLEOTIDE SEQUENCE [LARGE SCALE GENOMIC DNA]</scope>
    <source>
        <strain evidence="3">cv. Svevo</strain>
    </source>
</reference>
<sequence>MQDKREELRQGNTIDASKLSTQNTFFTDAAWNLQGSQNENEGAQAGIGVYIQLKQGYSKLQASISATGMTANSAVQAEALGLKLAANLLESLHIQEAAVLTDNLTVAKAAAARSPRKEPGNWQIRSYIADFCAMTEFKNIQVYHVNRDQNSIAHEAARLAITQDHVASPIHRFSCTNPVHTRGHCRLLQRLMHTQMQGFVLLRVNCFSD</sequence>
<dbReference type="PANTHER" id="PTHR34146">
    <property type="entry name" value="POLYNUCLEOTIDYL TRANSFERASE, RIBONUCLEASE H-LIKE SUPERFAMILY PROTEIN-RELATED"/>
    <property type="match status" value="1"/>
</dbReference>
<dbReference type="InterPro" id="IPR012337">
    <property type="entry name" value="RNaseH-like_sf"/>
</dbReference>
<evidence type="ECO:0000259" key="1">
    <source>
        <dbReference type="Pfam" id="PF13456"/>
    </source>
</evidence>
<proteinExistence type="predicted"/>
<dbReference type="GO" id="GO:0004523">
    <property type="term" value="F:RNA-DNA hybrid ribonuclease activity"/>
    <property type="evidence" value="ECO:0007669"/>
    <property type="project" value="InterPro"/>
</dbReference>
<dbReference type="CDD" id="cd06222">
    <property type="entry name" value="RNase_H_like"/>
    <property type="match status" value="1"/>
</dbReference>
<gene>
    <name evidence="2" type="ORF">TRITD_4Av1G196000</name>
</gene>
<dbReference type="AlphaFoldDB" id="A0A9R0SI23"/>
<feature type="domain" description="RNase H type-1" evidence="1">
    <location>
        <begin position="35"/>
        <end position="159"/>
    </location>
</feature>
<dbReference type="Gramene" id="TRITD4Av1G196000.1">
    <property type="protein sequence ID" value="TRITD4Av1G196000.1"/>
    <property type="gene ID" value="TRITD4Av1G196000"/>
</dbReference>
<dbReference type="Gene3D" id="3.30.420.10">
    <property type="entry name" value="Ribonuclease H-like superfamily/Ribonuclease H"/>
    <property type="match status" value="1"/>
</dbReference>
<dbReference type="OMA" id="SYIADFC"/>
<dbReference type="GO" id="GO:0003676">
    <property type="term" value="F:nucleic acid binding"/>
    <property type="evidence" value="ECO:0007669"/>
    <property type="project" value="InterPro"/>
</dbReference>
<dbReference type="InterPro" id="IPR036397">
    <property type="entry name" value="RNaseH_sf"/>
</dbReference>
<evidence type="ECO:0000313" key="2">
    <source>
        <dbReference type="EMBL" id="VAH95435.1"/>
    </source>
</evidence>
<dbReference type="EMBL" id="LT934117">
    <property type="protein sequence ID" value="VAH95435.1"/>
    <property type="molecule type" value="Genomic_DNA"/>
</dbReference>
<dbReference type="PANTHER" id="PTHR34146:SF3">
    <property type="entry name" value="POLYNUCLEOTIDYL TRANSFERASE, RIBONUCLEASE H-LIKE SUPERFAMILY PROTEIN"/>
    <property type="match status" value="1"/>
</dbReference>
<dbReference type="InterPro" id="IPR002156">
    <property type="entry name" value="RNaseH_domain"/>
</dbReference>
<organism evidence="2 3">
    <name type="scientific">Triticum turgidum subsp. durum</name>
    <name type="common">Durum wheat</name>
    <name type="synonym">Triticum durum</name>
    <dbReference type="NCBI Taxonomy" id="4567"/>
    <lineage>
        <taxon>Eukaryota</taxon>
        <taxon>Viridiplantae</taxon>
        <taxon>Streptophyta</taxon>
        <taxon>Embryophyta</taxon>
        <taxon>Tracheophyta</taxon>
        <taxon>Spermatophyta</taxon>
        <taxon>Magnoliopsida</taxon>
        <taxon>Liliopsida</taxon>
        <taxon>Poales</taxon>
        <taxon>Poaceae</taxon>
        <taxon>BOP clade</taxon>
        <taxon>Pooideae</taxon>
        <taxon>Triticodae</taxon>
        <taxon>Triticeae</taxon>
        <taxon>Triticinae</taxon>
        <taxon>Triticum</taxon>
    </lineage>
</organism>
<dbReference type="Pfam" id="PF13456">
    <property type="entry name" value="RVT_3"/>
    <property type="match status" value="1"/>
</dbReference>
<dbReference type="SUPFAM" id="SSF53098">
    <property type="entry name" value="Ribonuclease H-like"/>
    <property type="match status" value="1"/>
</dbReference>
<name>A0A9R0SI23_TRITD</name>
<evidence type="ECO:0000313" key="3">
    <source>
        <dbReference type="Proteomes" id="UP000324705"/>
    </source>
</evidence>
<protein>
    <recommendedName>
        <fullName evidence="1">RNase H type-1 domain-containing protein</fullName>
    </recommendedName>
</protein>
<accession>A0A9R0SI23</accession>
<keyword evidence="3" id="KW-1185">Reference proteome</keyword>